<reference evidence="1" key="1">
    <citation type="journal article" date="2022" name="Front. Microbiol.">
        <title>Identification of a novel aminoglycoside O-nucleotidyltransferase AadA33 in Providencia vermicola.</title>
        <authorList>
            <person name="Feng C."/>
            <person name="Gao M."/>
            <person name="Jiang W."/>
            <person name="Shi W."/>
            <person name="Li A."/>
            <person name="Liu S."/>
            <person name="Zhang L."/>
            <person name="Zhang X."/>
            <person name="Li Q."/>
            <person name="Lin H."/>
            <person name="Lu J."/>
            <person name="Li K."/>
            <person name="Zhang H."/>
            <person name="Hu Y."/>
            <person name="Bao Q."/>
            <person name="Lin X."/>
        </authorList>
    </citation>
    <scope>NUCLEOTIDE SEQUENCE</scope>
    <source>
        <strain evidence="1">P13</strain>
    </source>
</reference>
<dbReference type="EMBL" id="CP097327">
    <property type="protein sequence ID" value="USB35869.1"/>
    <property type="molecule type" value="Genomic_DNA"/>
</dbReference>
<name>A0AAX3S3W6_9GAMM</name>
<gene>
    <name evidence="1" type="ORF">M5J11_13735</name>
    <name evidence="2" type="ORF">PG365_08495</name>
</gene>
<evidence type="ECO:0000313" key="4">
    <source>
        <dbReference type="Proteomes" id="UP001222403"/>
    </source>
</evidence>
<dbReference type="EMBL" id="CP116222">
    <property type="protein sequence ID" value="WFC08378.1"/>
    <property type="molecule type" value="Genomic_DNA"/>
</dbReference>
<organism evidence="2 4">
    <name type="scientific">Providencia vermicola</name>
    <dbReference type="NCBI Taxonomy" id="333965"/>
    <lineage>
        <taxon>Bacteria</taxon>
        <taxon>Pseudomonadati</taxon>
        <taxon>Pseudomonadota</taxon>
        <taxon>Gammaproteobacteria</taxon>
        <taxon>Enterobacterales</taxon>
        <taxon>Morganellaceae</taxon>
        <taxon>Providencia</taxon>
    </lineage>
</organism>
<accession>A0AAX3S3W6</accession>
<protein>
    <recommendedName>
        <fullName evidence="5">Fumarate hydratase</fullName>
    </recommendedName>
</protein>
<dbReference type="Proteomes" id="UP001057142">
    <property type="component" value="Chromosome"/>
</dbReference>
<evidence type="ECO:0000313" key="3">
    <source>
        <dbReference type="Proteomes" id="UP001057142"/>
    </source>
</evidence>
<dbReference type="AlphaFoldDB" id="A0AAX3S3W6"/>
<keyword evidence="3" id="KW-1185">Reference proteome</keyword>
<evidence type="ECO:0000313" key="2">
    <source>
        <dbReference type="EMBL" id="WFC08378.1"/>
    </source>
</evidence>
<sequence>MMNTYDERTRLILAEIGRVTLRLLASDGVTKQGIVDKLKNDAKEEDNPARKSILDDAVNYLNSQI</sequence>
<dbReference type="RefSeq" id="WP_251464043.1">
    <property type="nucleotide sequence ID" value="NZ_CP097327.1"/>
</dbReference>
<evidence type="ECO:0000313" key="1">
    <source>
        <dbReference type="EMBL" id="USB35869.1"/>
    </source>
</evidence>
<reference evidence="2" key="2">
    <citation type="submission" date="2023-01" db="EMBL/GenBank/DDBJ databases">
        <title>The prevalence of carbapenem-resistant bacteria in aquaculture in China and the genetic diversity of carbapenem-resistant genes.</title>
        <authorList>
            <person name="Wen R."/>
        </authorList>
    </citation>
    <scope>NUCLEOTIDE SEQUENCE</scope>
    <source>
        <strain evidence="2">PVA41-chromosome</strain>
    </source>
</reference>
<proteinExistence type="predicted"/>
<dbReference type="Proteomes" id="UP001222403">
    <property type="component" value="Chromosome"/>
</dbReference>
<evidence type="ECO:0008006" key="5">
    <source>
        <dbReference type="Google" id="ProtNLM"/>
    </source>
</evidence>